<dbReference type="Proteomes" id="UP001480595">
    <property type="component" value="Unassembled WGS sequence"/>
</dbReference>
<dbReference type="PROSITE" id="PS50881">
    <property type="entry name" value="S5_DSRBD"/>
    <property type="match status" value="1"/>
</dbReference>
<evidence type="ECO:0000256" key="3">
    <source>
        <dbReference type="ARBA" id="ARBA00023274"/>
    </source>
</evidence>
<feature type="domain" description="S5 DRBM" evidence="6">
    <location>
        <begin position="177"/>
        <end position="240"/>
    </location>
</feature>
<dbReference type="InterPro" id="IPR014721">
    <property type="entry name" value="Ribsml_uS5_D2-typ_fold_subgr"/>
</dbReference>
<proteinExistence type="inferred from homology"/>
<dbReference type="Gene3D" id="3.30.160.20">
    <property type="match status" value="1"/>
</dbReference>
<name>A0ABR1WV42_9PEZI</name>
<dbReference type="PANTHER" id="PTHR48277">
    <property type="entry name" value="MITOCHONDRIAL RIBOSOMAL PROTEIN S5"/>
    <property type="match status" value="1"/>
</dbReference>
<organism evidence="7 8">
    <name type="scientific">Apiospora phragmitis</name>
    <dbReference type="NCBI Taxonomy" id="2905665"/>
    <lineage>
        <taxon>Eukaryota</taxon>
        <taxon>Fungi</taxon>
        <taxon>Dikarya</taxon>
        <taxon>Ascomycota</taxon>
        <taxon>Pezizomycotina</taxon>
        <taxon>Sordariomycetes</taxon>
        <taxon>Xylariomycetidae</taxon>
        <taxon>Amphisphaeriales</taxon>
        <taxon>Apiosporaceae</taxon>
        <taxon>Apiospora</taxon>
    </lineage>
</organism>
<dbReference type="GeneID" id="92086482"/>
<evidence type="ECO:0000256" key="4">
    <source>
        <dbReference type="PROSITE-ProRule" id="PRU00268"/>
    </source>
</evidence>
<sequence>MEALQAGEAAIDPKDLTIQGRLRVDAYKIPFPRRFQPDRPQFNPKIRWLTEREFVNDLARFGKEAEASQAKAWMEQKLNDPTLSEEQKEWVKGQLAKVTAQAERAKVFDGTDDPAGTDDLTASLDFLFERSMLNDDNTPSDTALAPTLGKGRLDDEGIYQDLKRRTGLTVREMLTELTCKVLVVRQVHNQTRLGKIRSIWVLAIAGNKNGRLGIGEAKSVESGAAMQKAKLMAIRNMKPVPRYEERTIYGSVTAKFGGTIVKLDARPPGFGLRASARFFEMFRACGIHDIAAKMPRARKPMNAVKACFEALTNQKDPNEIAIGRGKKLVDVRKVYFGGNVL</sequence>
<protein>
    <recommendedName>
        <fullName evidence="6">S5 DRBM domain-containing protein</fullName>
    </recommendedName>
</protein>
<dbReference type="SUPFAM" id="SSF54211">
    <property type="entry name" value="Ribosomal protein S5 domain 2-like"/>
    <property type="match status" value="1"/>
</dbReference>
<dbReference type="RefSeq" id="XP_066721560.1">
    <property type="nucleotide sequence ID" value="XM_066853419.1"/>
</dbReference>
<dbReference type="EMBL" id="JAQQWL010000002">
    <property type="protein sequence ID" value="KAK8087036.1"/>
    <property type="molecule type" value="Genomic_DNA"/>
</dbReference>
<evidence type="ECO:0000259" key="6">
    <source>
        <dbReference type="PROSITE" id="PS50881"/>
    </source>
</evidence>
<dbReference type="InterPro" id="IPR013810">
    <property type="entry name" value="Ribosomal_uS5_N"/>
</dbReference>
<comment type="similarity">
    <text evidence="1 5">Belongs to the universal ribosomal protein uS5 family.</text>
</comment>
<accession>A0ABR1WV42</accession>
<evidence type="ECO:0000256" key="2">
    <source>
        <dbReference type="ARBA" id="ARBA00022980"/>
    </source>
</evidence>
<dbReference type="Pfam" id="PF00333">
    <property type="entry name" value="Ribosomal_S5"/>
    <property type="match status" value="1"/>
</dbReference>
<keyword evidence="8" id="KW-1185">Reference proteome</keyword>
<keyword evidence="3 4" id="KW-0687">Ribonucleoprotein</keyword>
<dbReference type="InterPro" id="IPR005324">
    <property type="entry name" value="Ribosomal_uS5_C"/>
</dbReference>
<reference evidence="7 8" key="1">
    <citation type="submission" date="2023-01" db="EMBL/GenBank/DDBJ databases">
        <title>Analysis of 21 Apiospora genomes using comparative genomics revels a genus with tremendous synthesis potential of carbohydrate active enzymes and secondary metabolites.</title>
        <authorList>
            <person name="Sorensen T."/>
        </authorList>
    </citation>
    <scope>NUCLEOTIDE SEQUENCE [LARGE SCALE GENOMIC DNA]</scope>
    <source>
        <strain evidence="7 8">CBS 135458</strain>
    </source>
</reference>
<evidence type="ECO:0000313" key="8">
    <source>
        <dbReference type="Proteomes" id="UP001480595"/>
    </source>
</evidence>
<dbReference type="SUPFAM" id="SSF54768">
    <property type="entry name" value="dsRNA-binding domain-like"/>
    <property type="match status" value="1"/>
</dbReference>
<dbReference type="InterPro" id="IPR000851">
    <property type="entry name" value="Ribosomal_uS5"/>
</dbReference>
<dbReference type="Gene3D" id="3.30.230.10">
    <property type="match status" value="1"/>
</dbReference>
<keyword evidence="2 4" id="KW-0689">Ribosomal protein</keyword>
<evidence type="ECO:0000256" key="5">
    <source>
        <dbReference type="RuleBase" id="RU003823"/>
    </source>
</evidence>
<evidence type="ECO:0000256" key="1">
    <source>
        <dbReference type="ARBA" id="ARBA00008945"/>
    </source>
</evidence>
<gene>
    <name evidence="7" type="ORF">PG994_002010</name>
</gene>
<evidence type="ECO:0000313" key="7">
    <source>
        <dbReference type="EMBL" id="KAK8087036.1"/>
    </source>
</evidence>
<dbReference type="Pfam" id="PF03719">
    <property type="entry name" value="Ribosomal_S5_C"/>
    <property type="match status" value="1"/>
</dbReference>
<dbReference type="PANTHER" id="PTHR48277:SF1">
    <property type="entry name" value="MITOCHONDRIAL RIBOSOMAL PROTEIN S5"/>
    <property type="match status" value="1"/>
</dbReference>
<comment type="caution">
    <text evidence="7">The sequence shown here is derived from an EMBL/GenBank/DDBJ whole genome shotgun (WGS) entry which is preliminary data.</text>
</comment>
<dbReference type="InterPro" id="IPR020568">
    <property type="entry name" value="Ribosomal_Su5_D2-typ_SF"/>
</dbReference>